<reference evidence="2 3" key="1">
    <citation type="submission" date="2021-02" db="EMBL/GenBank/DDBJ databases">
        <title>Leishmania (Mundinia) enrietti genome sequencing and assembly.</title>
        <authorList>
            <person name="Almutairi H."/>
            <person name="Gatherer D."/>
        </authorList>
    </citation>
    <scope>NUCLEOTIDE SEQUENCE [LARGE SCALE GENOMIC DNA]</scope>
    <source>
        <strain evidence="2">CUR178</strain>
    </source>
</reference>
<feature type="region of interest" description="Disordered" evidence="1">
    <location>
        <begin position="86"/>
        <end position="140"/>
    </location>
</feature>
<dbReference type="Proteomes" id="UP000674179">
    <property type="component" value="Chromosome 27"/>
</dbReference>
<keyword evidence="3" id="KW-1185">Reference proteome</keyword>
<feature type="compositionally biased region" description="Basic and acidic residues" evidence="1">
    <location>
        <begin position="98"/>
        <end position="114"/>
    </location>
</feature>
<proteinExistence type="predicted"/>
<sequence length="711" mass="74021">MLAGHDLNRVPVAPSVKIPTLSFPSGVDAGAAATIYSPSLSMNRLLYDTQLPGTFTAPVGASPLPATELCVHECSTLAAAVEESPPWHEWGEGSGFGDDGRLHNERSHVEETAQKRGWAPQATPGDALSKSPSGPGAVALHTNVPTGELLLQKKEFLERLVQRVRASCSSVVRDHGTSTSGSGPSMEPGAESHRGSPPLPRRSSPLGVEAVGRTRGRSRDAGRRSMGLSRSRSPSPKPASSTAKGVARATVAGPAQAQAGAFGGRGVPAAASPMYHRSSVTSPDPRPPSTDLYATGGALRSSLQYSRCSGVSRGRRSLSAERSDHGDVCAPLAAQRQGAEEGLGSVWGRATAAGTDTPGTAGRRSLGGVRSESWYSQLAHPQWNPHPVHVARPAWNQRQPQRKQRPVVSAPGSQPPSSARRCASRSPETSSSARGLRGARSEERDVTGASQHSAESALRRTASVSSQVKQEQTTAPCRVAEQSPQGAAASPPSPPSARALFQSHEAPRTAQTTPPRQGREAALQSRCDAALARATRAERQCNILSHALEQLLVDHATDKAAWERRQLALEQRLASIVEWISAIDAEANLNAASQEATNALAPEAATSETTTPHLFTKRSAAGDAVRPTATAAAKSIAWEEDVNIVSITNNSGGHSADSSPLPGAPGATPTPARPNSANADSGSASACQVHLPPSPPLILHMHAAAAQSPSD</sequence>
<feature type="compositionally biased region" description="Polar residues" evidence="1">
    <location>
        <begin position="649"/>
        <end position="658"/>
    </location>
</feature>
<dbReference type="RefSeq" id="XP_067692005.1">
    <property type="nucleotide sequence ID" value="XM_067835439.1"/>
</dbReference>
<feature type="compositionally biased region" description="Low complexity" evidence="1">
    <location>
        <begin position="415"/>
        <end position="438"/>
    </location>
</feature>
<dbReference type="AlphaFoldDB" id="A0A836GLH8"/>
<protein>
    <submittedName>
        <fullName evidence="2">Uncharacterized protein</fullName>
    </submittedName>
</protein>
<name>A0A836GLH8_LEIEN</name>
<evidence type="ECO:0000256" key="1">
    <source>
        <dbReference type="SAM" id="MobiDB-lite"/>
    </source>
</evidence>
<feature type="region of interest" description="Disordered" evidence="1">
    <location>
        <begin position="167"/>
        <end position="297"/>
    </location>
</feature>
<dbReference type="EMBL" id="JAFHKP010000027">
    <property type="protein sequence ID" value="KAG5475994.1"/>
    <property type="molecule type" value="Genomic_DNA"/>
</dbReference>
<evidence type="ECO:0000313" key="3">
    <source>
        <dbReference type="Proteomes" id="UP000674179"/>
    </source>
</evidence>
<evidence type="ECO:0000313" key="2">
    <source>
        <dbReference type="EMBL" id="KAG5475994.1"/>
    </source>
</evidence>
<dbReference type="OrthoDB" id="265985at2759"/>
<accession>A0A836GLH8</accession>
<feature type="region of interest" description="Disordered" evidence="1">
    <location>
        <begin position="336"/>
        <end position="524"/>
    </location>
</feature>
<feature type="region of interest" description="Disordered" evidence="1">
    <location>
        <begin position="306"/>
        <end position="325"/>
    </location>
</feature>
<dbReference type="KEGG" id="lenr:94170949"/>
<feature type="compositionally biased region" description="Polar residues" evidence="1">
    <location>
        <begin position="462"/>
        <end position="475"/>
    </location>
</feature>
<feature type="compositionally biased region" description="Low complexity" evidence="1">
    <location>
        <begin position="224"/>
        <end position="260"/>
    </location>
</feature>
<dbReference type="GeneID" id="94170949"/>
<organism evidence="2 3">
    <name type="scientific">Leishmania enriettii</name>
    <dbReference type="NCBI Taxonomy" id="5663"/>
    <lineage>
        <taxon>Eukaryota</taxon>
        <taxon>Discoba</taxon>
        <taxon>Euglenozoa</taxon>
        <taxon>Kinetoplastea</taxon>
        <taxon>Metakinetoplastina</taxon>
        <taxon>Trypanosomatida</taxon>
        <taxon>Trypanosomatidae</taxon>
        <taxon>Leishmaniinae</taxon>
        <taxon>Leishmania</taxon>
    </lineage>
</organism>
<gene>
    <name evidence="2" type="ORF">CUR178_03709</name>
</gene>
<feature type="compositionally biased region" description="Low complexity" evidence="1">
    <location>
        <begin position="660"/>
        <end position="686"/>
    </location>
</feature>
<feature type="compositionally biased region" description="Low complexity" evidence="1">
    <location>
        <begin position="348"/>
        <end position="364"/>
    </location>
</feature>
<feature type="region of interest" description="Disordered" evidence="1">
    <location>
        <begin position="649"/>
        <end position="695"/>
    </location>
</feature>
<comment type="caution">
    <text evidence="2">The sequence shown here is derived from an EMBL/GenBank/DDBJ whole genome shotgun (WGS) entry which is preliminary data.</text>
</comment>